<evidence type="ECO:0000313" key="1">
    <source>
        <dbReference type="EMBL" id="PFG27229.1"/>
    </source>
</evidence>
<reference evidence="1 2" key="1">
    <citation type="submission" date="2017-10" db="EMBL/GenBank/DDBJ databases">
        <title>Sequencing the genomes of 1000 actinobacteria strains.</title>
        <authorList>
            <person name="Klenk H.-P."/>
        </authorList>
    </citation>
    <scope>NUCLEOTIDE SEQUENCE [LARGE SCALE GENOMIC DNA]</scope>
    <source>
        <strain evidence="1 2">DSM 20688</strain>
    </source>
</reference>
<dbReference type="AlphaFoldDB" id="A0A2A9DMT9"/>
<proteinExistence type="predicted"/>
<gene>
    <name evidence="1" type="ORF">ATK06_0280</name>
</gene>
<keyword evidence="2" id="KW-1185">Reference proteome</keyword>
<accession>A0A2A9DMT9</accession>
<sequence>MQPGFVVKRVKSPGMDSASYRQQLRVAEICRASGDTAGCERALHAFLDGVVPNADGHYALGNRDVYTEVANGFVELIRLSWKRDDLPGARVAAVKATAFFMGRGDRLARVARALRGDLFATVADNVPGPGMKAQLFSAAAREYGEANKLARAADCLLGQVAALKHERRYHQAHEAALGARELARQGDDTVLETYAVFEISELFRIGGDSAAAQGVIAQFLDRSYNPKANDDVLRARAQLTETLMRRFEETKNYHAAGVARKDAAELFRSIGEFGEAARLQGRM</sequence>
<evidence type="ECO:0000313" key="2">
    <source>
        <dbReference type="Proteomes" id="UP000221653"/>
    </source>
</evidence>
<dbReference type="EMBL" id="PDJF01000001">
    <property type="protein sequence ID" value="PFG27229.1"/>
    <property type="molecule type" value="Genomic_DNA"/>
</dbReference>
<name>A0A2A9DMT9_9CORY</name>
<dbReference type="STRING" id="1724.GCA_001044175_01556"/>
<organism evidence="1 2">
    <name type="scientific">Corynebacterium renale</name>
    <dbReference type="NCBI Taxonomy" id="1724"/>
    <lineage>
        <taxon>Bacteria</taxon>
        <taxon>Bacillati</taxon>
        <taxon>Actinomycetota</taxon>
        <taxon>Actinomycetes</taxon>
        <taxon>Mycobacteriales</taxon>
        <taxon>Corynebacteriaceae</taxon>
        <taxon>Corynebacterium</taxon>
    </lineage>
</organism>
<dbReference type="Proteomes" id="UP000221653">
    <property type="component" value="Unassembled WGS sequence"/>
</dbReference>
<protein>
    <submittedName>
        <fullName evidence="1">Uncharacterized protein</fullName>
    </submittedName>
</protein>
<comment type="caution">
    <text evidence="1">The sequence shown here is derived from an EMBL/GenBank/DDBJ whole genome shotgun (WGS) entry which is preliminary data.</text>
</comment>